<dbReference type="Pfam" id="PF02604">
    <property type="entry name" value="PhdYeFM_antitox"/>
    <property type="match status" value="1"/>
</dbReference>
<dbReference type="InterPro" id="IPR051405">
    <property type="entry name" value="phD/YefM_antitoxin"/>
</dbReference>
<dbReference type="InterPro" id="IPR006442">
    <property type="entry name" value="Antitoxin_Phd/YefM"/>
</dbReference>
<dbReference type="OrthoDB" id="5297687at2"/>
<comment type="function">
    <text evidence="2">Antitoxin component of a type II toxin-antitoxin (TA) system.</text>
</comment>
<dbReference type="AlphaFoldDB" id="A0A345Y3J6"/>
<accession>A0A345Y3J6</accession>
<organism evidence="3 4">
    <name type="scientific">Crenobacter cavernae</name>
    <dbReference type="NCBI Taxonomy" id="2290923"/>
    <lineage>
        <taxon>Bacteria</taxon>
        <taxon>Pseudomonadati</taxon>
        <taxon>Pseudomonadota</taxon>
        <taxon>Betaproteobacteria</taxon>
        <taxon>Neisseriales</taxon>
        <taxon>Neisseriaceae</taxon>
        <taxon>Crenobacter</taxon>
    </lineage>
</organism>
<gene>
    <name evidence="3" type="ORF">DWG20_03130</name>
</gene>
<evidence type="ECO:0000313" key="4">
    <source>
        <dbReference type="Proteomes" id="UP000254537"/>
    </source>
</evidence>
<evidence type="ECO:0000256" key="1">
    <source>
        <dbReference type="ARBA" id="ARBA00009981"/>
    </source>
</evidence>
<comment type="similarity">
    <text evidence="1 2">Belongs to the phD/YefM antitoxin family.</text>
</comment>
<dbReference type="PANTHER" id="PTHR33713">
    <property type="entry name" value="ANTITOXIN YAFN-RELATED"/>
    <property type="match status" value="1"/>
</dbReference>
<dbReference type="RefSeq" id="WP_115432438.1">
    <property type="nucleotide sequence ID" value="NZ_CP031337.1"/>
</dbReference>
<dbReference type="InterPro" id="IPR036165">
    <property type="entry name" value="YefM-like_sf"/>
</dbReference>
<evidence type="ECO:0000313" key="3">
    <source>
        <dbReference type="EMBL" id="AXK38498.1"/>
    </source>
</evidence>
<reference evidence="3 4" key="1">
    <citation type="submission" date="2018-07" db="EMBL/GenBank/DDBJ databases">
        <title>Crenobacter cavernae sp. nov., isolated from a karst cave.</title>
        <authorList>
            <person name="Zhu H."/>
        </authorList>
    </citation>
    <scope>NUCLEOTIDE SEQUENCE [LARGE SCALE GENOMIC DNA]</scope>
    <source>
        <strain evidence="3 4">K1W11S-77</strain>
    </source>
</reference>
<protein>
    <recommendedName>
        <fullName evidence="2">Antitoxin</fullName>
    </recommendedName>
</protein>
<dbReference type="PANTHER" id="PTHR33713:SF10">
    <property type="entry name" value="ANTITOXIN YAFN"/>
    <property type="match status" value="1"/>
</dbReference>
<dbReference type="NCBIfam" id="TIGR01552">
    <property type="entry name" value="phd_fam"/>
    <property type="match status" value="1"/>
</dbReference>
<proteinExistence type="inferred from homology"/>
<dbReference type="SUPFAM" id="SSF143120">
    <property type="entry name" value="YefM-like"/>
    <property type="match status" value="1"/>
</dbReference>
<dbReference type="EMBL" id="CP031337">
    <property type="protein sequence ID" value="AXK38498.1"/>
    <property type="molecule type" value="Genomic_DNA"/>
</dbReference>
<evidence type="ECO:0000256" key="2">
    <source>
        <dbReference type="RuleBase" id="RU362080"/>
    </source>
</evidence>
<name>A0A345Y3J6_9NEIS</name>
<sequence>MDVILAPSSVGISELKVNPNAVIEAAEGMPVAVLNRNKPVAYLLPAAAWEAICDRLEDIELKEVAEQRLADGKAAVEVRLDDL</sequence>
<dbReference type="Proteomes" id="UP000254537">
    <property type="component" value="Chromosome"/>
</dbReference>
<dbReference type="KEGG" id="ccah:DWG20_03130"/>